<dbReference type="InterPro" id="IPR037523">
    <property type="entry name" value="VOC_core"/>
</dbReference>
<dbReference type="Pfam" id="PF18029">
    <property type="entry name" value="Glyoxalase_6"/>
    <property type="match status" value="1"/>
</dbReference>
<evidence type="ECO:0000259" key="1">
    <source>
        <dbReference type="PROSITE" id="PS51819"/>
    </source>
</evidence>
<evidence type="ECO:0000313" key="2">
    <source>
        <dbReference type="EMBL" id="CAB4846024.1"/>
    </source>
</evidence>
<dbReference type="InterPro" id="IPR029068">
    <property type="entry name" value="Glyas_Bleomycin-R_OHBP_Dase"/>
</dbReference>
<dbReference type="InterPro" id="IPR041581">
    <property type="entry name" value="Glyoxalase_6"/>
</dbReference>
<dbReference type="AlphaFoldDB" id="A0A6J7JEV0"/>
<protein>
    <submittedName>
        <fullName evidence="3">Unannotated protein</fullName>
    </submittedName>
</protein>
<accession>A0A6J7JEV0</accession>
<sequence>MRCAVTLGSRIRDSRADSPPTLYRDRRAHVTRSYPSSSQHRPDRHNCGSISGMSLALKGLRTVIYPAPDLAAATTWWSSLLGQRPYFDQPFYVGFEVAGYELGLLPTADPVDGALLYWGVDDVPSAVAQAVAAGAAIHTAATDVGEGIVTATVRSPDGSIVGLIFNPHFQGS</sequence>
<dbReference type="SUPFAM" id="SSF54593">
    <property type="entry name" value="Glyoxalase/Bleomycin resistance protein/Dihydroxybiphenyl dioxygenase"/>
    <property type="match status" value="1"/>
</dbReference>
<gene>
    <name evidence="2" type="ORF">UFOPK3268_00056</name>
    <name evidence="3" type="ORF">UFOPK3752_01083</name>
</gene>
<dbReference type="EMBL" id="CAFBIZ010000004">
    <property type="protein sequence ID" value="CAB4846024.1"/>
    <property type="molecule type" value="Genomic_DNA"/>
</dbReference>
<proteinExistence type="predicted"/>
<dbReference type="EMBL" id="CAFBND010000036">
    <property type="protein sequence ID" value="CAB4941281.1"/>
    <property type="molecule type" value="Genomic_DNA"/>
</dbReference>
<dbReference type="Gene3D" id="3.10.180.10">
    <property type="entry name" value="2,3-Dihydroxybiphenyl 1,2-Dioxygenase, domain 1"/>
    <property type="match status" value="1"/>
</dbReference>
<feature type="domain" description="VOC" evidence="1">
    <location>
        <begin position="59"/>
        <end position="166"/>
    </location>
</feature>
<name>A0A6J7JEV0_9ZZZZ</name>
<organism evidence="3">
    <name type="scientific">freshwater metagenome</name>
    <dbReference type="NCBI Taxonomy" id="449393"/>
    <lineage>
        <taxon>unclassified sequences</taxon>
        <taxon>metagenomes</taxon>
        <taxon>ecological metagenomes</taxon>
    </lineage>
</organism>
<reference evidence="3" key="1">
    <citation type="submission" date="2020-05" db="EMBL/GenBank/DDBJ databases">
        <authorList>
            <person name="Chiriac C."/>
            <person name="Salcher M."/>
            <person name="Ghai R."/>
            <person name="Kavagutti S V."/>
        </authorList>
    </citation>
    <scope>NUCLEOTIDE SEQUENCE</scope>
</reference>
<evidence type="ECO:0000313" key="3">
    <source>
        <dbReference type="EMBL" id="CAB4941281.1"/>
    </source>
</evidence>
<dbReference type="PROSITE" id="PS51819">
    <property type="entry name" value="VOC"/>
    <property type="match status" value="1"/>
</dbReference>